<dbReference type="InterPro" id="IPR050101">
    <property type="entry name" value="CinA"/>
</dbReference>
<dbReference type="PANTHER" id="PTHR13939">
    <property type="entry name" value="NICOTINAMIDE-NUCLEOTIDE AMIDOHYDROLASE PNCC"/>
    <property type="match status" value="1"/>
</dbReference>
<accession>A0A2P2D9F8</accession>
<comment type="similarity">
    <text evidence="1">Belongs to the CinA family.</text>
</comment>
<dbReference type="Gene3D" id="3.90.950.20">
    <property type="entry name" value="CinA-like"/>
    <property type="match status" value="1"/>
</dbReference>
<dbReference type="HAMAP" id="MF_00226_B">
    <property type="entry name" value="CinA_B"/>
    <property type="match status" value="1"/>
</dbReference>
<dbReference type="Proteomes" id="UP000245206">
    <property type="component" value="Unassembled WGS sequence"/>
</dbReference>
<dbReference type="CDD" id="cd00885">
    <property type="entry name" value="cinA"/>
    <property type="match status" value="1"/>
</dbReference>
<dbReference type="Pfam" id="PF02464">
    <property type="entry name" value="CinA"/>
    <property type="match status" value="1"/>
</dbReference>
<evidence type="ECO:0000313" key="3">
    <source>
        <dbReference type="EMBL" id="GBF41269.1"/>
    </source>
</evidence>
<evidence type="ECO:0000313" key="4">
    <source>
        <dbReference type="Proteomes" id="UP000245206"/>
    </source>
</evidence>
<dbReference type="InterPro" id="IPR008135">
    <property type="entry name" value="Competence-induced_CinA"/>
</dbReference>
<evidence type="ECO:0000256" key="1">
    <source>
        <dbReference type="HAMAP-Rule" id="MF_00226"/>
    </source>
</evidence>
<evidence type="ECO:0000259" key="2">
    <source>
        <dbReference type="SMART" id="SM00852"/>
    </source>
</evidence>
<dbReference type="Pfam" id="PF00994">
    <property type="entry name" value="MoCF_biosynth"/>
    <property type="match status" value="1"/>
</dbReference>
<dbReference type="SMART" id="SM00852">
    <property type="entry name" value="MoCF_biosynth"/>
    <property type="match status" value="1"/>
</dbReference>
<organism evidence="3 4">
    <name type="scientific">Leptospira ellinghausenii</name>
    <dbReference type="NCBI Taxonomy" id="1917822"/>
    <lineage>
        <taxon>Bacteria</taxon>
        <taxon>Pseudomonadati</taxon>
        <taxon>Spirochaetota</taxon>
        <taxon>Spirochaetia</taxon>
        <taxon>Leptospirales</taxon>
        <taxon>Leptospiraceae</taxon>
        <taxon>Leptospira</taxon>
    </lineage>
</organism>
<dbReference type="InterPro" id="IPR001453">
    <property type="entry name" value="MoaB/Mog_dom"/>
</dbReference>
<dbReference type="NCBIfam" id="TIGR00199">
    <property type="entry name" value="PncC_domain"/>
    <property type="match status" value="1"/>
</dbReference>
<dbReference type="InterPro" id="IPR008136">
    <property type="entry name" value="CinA_C"/>
</dbReference>
<dbReference type="EMBL" id="BFAZ01000003">
    <property type="protein sequence ID" value="GBF41269.1"/>
    <property type="molecule type" value="Genomic_DNA"/>
</dbReference>
<dbReference type="SUPFAM" id="SSF142433">
    <property type="entry name" value="CinA-like"/>
    <property type="match status" value="1"/>
</dbReference>
<protein>
    <recommendedName>
        <fullName evidence="1">CinA-like protein</fullName>
    </recommendedName>
</protein>
<dbReference type="Gene3D" id="3.40.980.10">
    <property type="entry name" value="MoaB/Mog-like domain"/>
    <property type="match status" value="1"/>
</dbReference>
<reference evidence="4" key="1">
    <citation type="journal article" date="2019" name="Microbiol. Immunol.">
        <title>Molecular and phenotypic characterization of Leptospira johnsonii sp. nov., Leptospira ellinghausenii sp. nov. and Leptospira ryugenii sp. nov. isolated from soil and water in Japan.</title>
        <authorList>
            <person name="Masuzawa T."/>
            <person name="Saito M."/>
            <person name="Nakao R."/>
            <person name="Nikaido Y."/>
            <person name="Matsumoto M."/>
            <person name="Ogawa M."/>
            <person name="Yokoyama M."/>
            <person name="Hidaka Y."/>
            <person name="Tomita J."/>
            <person name="Sakakibara K."/>
            <person name="Suzuki K."/>
            <person name="Yasuda S."/>
            <person name="Sato H."/>
            <person name="Yamaguchi M."/>
            <person name="Yoshida S.I."/>
            <person name="Koizumi N."/>
            <person name="Kawamura Y."/>
        </authorList>
    </citation>
    <scope>NUCLEOTIDE SEQUENCE [LARGE SCALE GENOMIC DNA]</scope>
    <source>
        <strain evidence="4">E18</strain>
    </source>
</reference>
<dbReference type="InterPro" id="IPR036653">
    <property type="entry name" value="CinA-like_C"/>
</dbReference>
<dbReference type="AlphaFoldDB" id="A0A2P2D9F8"/>
<dbReference type="PIRSF" id="PIRSF006728">
    <property type="entry name" value="CinA"/>
    <property type="match status" value="1"/>
</dbReference>
<dbReference type="PANTHER" id="PTHR13939:SF0">
    <property type="entry name" value="NMN AMIDOHYDROLASE-LIKE PROTEIN YFAY"/>
    <property type="match status" value="1"/>
</dbReference>
<keyword evidence="4" id="KW-1185">Reference proteome</keyword>
<proteinExistence type="inferred from homology"/>
<name>A0A2P2D9F8_9LEPT</name>
<gene>
    <name evidence="3" type="ORF">LPTSP2_05410</name>
</gene>
<feature type="domain" description="MoaB/Mog" evidence="2">
    <location>
        <begin position="7"/>
        <end position="182"/>
    </location>
</feature>
<dbReference type="SUPFAM" id="SSF53218">
    <property type="entry name" value="Molybdenum cofactor biosynthesis proteins"/>
    <property type="match status" value="1"/>
</dbReference>
<sequence>MMSPFIVILSTGSELTAGRSLDTNSGWIANQLFELGWKVKKFITLPDDPNLILSELQSLQTLAKEKPVLAIMTGGLGPTEDDYTLESVLKLTGKKSYSVEKAKLRLTKIYESRGKEYKDILPNVFRQTFVPEGCKTLDNSVGIAVGFVESIGEKSYLVCMPGVPSEMTEMFKRRLVPELKKLYPRENLLQKTKWLWNIGESLFQNDFIEPNRTEFFHEAEWGVTANRGYIKCIFQSTNQNLLDQIINRLETQYPKIISDDVFINVHDRLLADKLTISVVESCTGGLLGKKLTEQPGSSSYFMGGFLTYSNEMKSNLLGIPIETINTYGAVSEEVAKAMVDGLCQKTGTHYGVSITGIAGPDGGSEGKPVGTVCIGIKEPNGETTVHRYVFPGNREAIRENASNTAIFLIYQSLKNRVI</sequence>
<dbReference type="InterPro" id="IPR036425">
    <property type="entry name" value="MoaB/Mog-like_dom_sf"/>
</dbReference>
<comment type="caution">
    <text evidence="3">The sequence shown here is derived from an EMBL/GenBank/DDBJ whole genome shotgun (WGS) entry which is preliminary data.</text>
</comment>